<sequence>MEETTDPLVVIYAGSSGHGKPDLARHLGHLLSLEFEVVDCSSMTLPYELRGCTNVETDAVKLRSTITQFCEKNPDVLEEAKQEDQMQLISTLSQKVIDESEEKFGDASRVLSRFYRIPKASKQLRRTNACYNLSPLTSKVPSTCYQEQTSDVSETFAYFFKTMYQSTNIFRQRATSQPSVFAV</sequence>
<dbReference type="Proteomes" id="UP000447873">
    <property type="component" value="Unassembled WGS sequence"/>
</dbReference>
<comment type="caution">
    <text evidence="1">The sequence shown here is derived from an EMBL/GenBank/DDBJ whole genome shotgun (WGS) entry which is preliminary data.</text>
</comment>
<accession>A0A8H3YVV1</accession>
<dbReference type="EMBL" id="WNWS01000313">
    <property type="protein sequence ID" value="KAE9970976.1"/>
    <property type="molecule type" value="Genomic_DNA"/>
</dbReference>
<dbReference type="AlphaFoldDB" id="A0A8H3YVV1"/>
<evidence type="ECO:0000313" key="1">
    <source>
        <dbReference type="EMBL" id="KAE9970976.1"/>
    </source>
</evidence>
<proteinExistence type="predicted"/>
<protein>
    <submittedName>
        <fullName evidence="1">Uncharacterized protein</fullName>
    </submittedName>
</protein>
<evidence type="ECO:0000313" key="2">
    <source>
        <dbReference type="Proteomes" id="UP000447873"/>
    </source>
</evidence>
<gene>
    <name evidence="1" type="ORF">EG328_005948</name>
</gene>
<organism evidence="1 2">
    <name type="scientific">Venturia inaequalis</name>
    <name type="common">Apple scab fungus</name>
    <dbReference type="NCBI Taxonomy" id="5025"/>
    <lineage>
        <taxon>Eukaryota</taxon>
        <taxon>Fungi</taxon>
        <taxon>Dikarya</taxon>
        <taxon>Ascomycota</taxon>
        <taxon>Pezizomycotina</taxon>
        <taxon>Dothideomycetes</taxon>
        <taxon>Pleosporomycetidae</taxon>
        <taxon>Venturiales</taxon>
        <taxon>Venturiaceae</taxon>
        <taxon>Venturia</taxon>
    </lineage>
</organism>
<name>A0A8H3YVV1_VENIN</name>
<reference evidence="1 2" key="1">
    <citation type="submission" date="2018-12" db="EMBL/GenBank/DDBJ databases">
        <title>Venturia inaequalis Genome Resource.</title>
        <authorList>
            <person name="Lichtner F.J."/>
        </authorList>
    </citation>
    <scope>NUCLEOTIDE SEQUENCE [LARGE SCALE GENOMIC DNA]</scope>
    <source>
        <strain evidence="1 2">120213</strain>
    </source>
</reference>